<dbReference type="AlphaFoldDB" id="A0A975BJE8"/>
<dbReference type="KEGG" id="dmm:dnm_022650"/>
<evidence type="ECO:0000313" key="1">
    <source>
        <dbReference type="EMBL" id="QTA86241.1"/>
    </source>
</evidence>
<dbReference type="EMBL" id="CP061800">
    <property type="protein sequence ID" value="QTA86247.1"/>
    <property type="molecule type" value="Genomic_DNA"/>
</dbReference>
<dbReference type="KEGG" id="dmm:dnm_022680"/>
<dbReference type="KEGG" id="dmm:dnm_022640"/>
<protein>
    <submittedName>
        <fullName evidence="3">Uncharacterized protein</fullName>
    </submittedName>
</protein>
<organism evidence="3 7">
    <name type="scientific">Desulfonema magnum</name>
    <dbReference type="NCBI Taxonomy" id="45655"/>
    <lineage>
        <taxon>Bacteria</taxon>
        <taxon>Pseudomonadati</taxon>
        <taxon>Thermodesulfobacteriota</taxon>
        <taxon>Desulfobacteria</taxon>
        <taxon>Desulfobacterales</taxon>
        <taxon>Desulfococcaceae</taxon>
        <taxon>Desulfonema</taxon>
    </lineage>
</organism>
<proteinExistence type="predicted"/>
<dbReference type="KEGG" id="dmm:dnm_022620"/>
<evidence type="ECO:0000313" key="7">
    <source>
        <dbReference type="Proteomes" id="UP000663722"/>
    </source>
</evidence>
<dbReference type="EMBL" id="CP061800">
    <property type="protein sequence ID" value="QTA86241.1"/>
    <property type="molecule type" value="Genomic_DNA"/>
</dbReference>
<reference evidence="3" key="1">
    <citation type="journal article" date="2021" name="Microb. Physiol.">
        <title>Proteogenomic Insights into the Physiology of Marine, Sulfate-Reducing, Filamentous Desulfonema limicola and Desulfonema magnum.</title>
        <authorList>
            <person name="Schnaars V."/>
            <person name="Wohlbrand L."/>
            <person name="Scheve S."/>
            <person name="Hinrichs C."/>
            <person name="Reinhardt R."/>
            <person name="Rabus R."/>
        </authorList>
    </citation>
    <scope>NUCLEOTIDE SEQUENCE</scope>
    <source>
        <strain evidence="3">4be13</strain>
    </source>
</reference>
<evidence type="ECO:0000313" key="4">
    <source>
        <dbReference type="EMBL" id="QTA86245.1"/>
    </source>
</evidence>
<keyword evidence="7" id="KW-1185">Reference proteome</keyword>
<name>A0A975BJE8_9BACT</name>
<evidence type="ECO:0000313" key="6">
    <source>
        <dbReference type="EMBL" id="QTA86247.1"/>
    </source>
</evidence>
<gene>
    <name evidence="1" type="ORF">dnm_022620</name>
    <name evidence="2" type="ORF">dnm_022640</name>
    <name evidence="3" type="ORF">dnm_022650</name>
    <name evidence="4" type="ORF">dnm_022660</name>
    <name evidence="5" type="ORF">dnm_022670</name>
    <name evidence="6" type="ORF">dnm_022680</name>
</gene>
<dbReference type="KEGG" id="dmm:dnm_022660"/>
<sequence>MQKTASLYFCTPEKKLGLRNIQICKKPLRFIFALRKKN</sequence>
<dbReference type="KEGG" id="dmm:dnm_022670"/>
<accession>A0A975BJE8</accession>
<dbReference type="EMBL" id="CP061800">
    <property type="protein sequence ID" value="QTA86243.1"/>
    <property type="molecule type" value="Genomic_DNA"/>
</dbReference>
<dbReference type="EMBL" id="CP061800">
    <property type="protein sequence ID" value="QTA86245.1"/>
    <property type="molecule type" value="Genomic_DNA"/>
</dbReference>
<evidence type="ECO:0000313" key="3">
    <source>
        <dbReference type="EMBL" id="QTA86244.1"/>
    </source>
</evidence>
<dbReference type="EMBL" id="CP061800">
    <property type="protein sequence ID" value="QTA86244.1"/>
    <property type="molecule type" value="Genomic_DNA"/>
</dbReference>
<evidence type="ECO:0000313" key="2">
    <source>
        <dbReference type="EMBL" id="QTA86243.1"/>
    </source>
</evidence>
<evidence type="ECO:0000313" key="5">
    <source>
        <dbReference type="EMBL" id="QTA86246.1"/>
    </source>
</evidence>
<dbReference type="EMBL" id="CP061800">
    <property type="protein sequence ID" value="QTA86246.1"/>
    <property type="molecule type" value="Genomic_DNA"/>
</dbReference>
<dbReference type="Proteomes" id="UP000663722">
    <property type="component" value="Chromosome"/>
</dbReference>